<dbReference type="Proteomes" id="UP000460272">
    <property type="component" value="Unassembled WGS sequence"/>
</dbReference>
<feature type="domain" description="FAS1-like dehydratase" evidence="1">
    <location>
        <begin position="5"/>
        <end position="120"/>
    </location>
</feature>
<evidence type="ECO:0000313" key="3">
    <source>
        <dbReference type="Proteomes" id="UP000460272"/>
    </source>
</evidence>
<sequence>MTIMPIERGKIREYATATGAARPAYLDDPKAPVPPTFLATVVFWMPIGDTVRSPEVLRACAEAGVRADLGSLLSLEQEYVYHGTPPHAGETLRTAERLSDITVKRTRDGRPMVVIRFTVSFHDERGDLRAECHYTSAYVKRPAGAEEGS</sequence>
<gene>
    <name evidence="2" type="ORF">EAS64_26875</name>
</gene>
<dbReference type="RefSeq" id="WP_145857418.1">
    <property type="nucleotide sequence ID" value="NZ_RPFW01000005.1"/>
</dbReference>
<dbReference type="InterPro" id="IPR039569">
    <property type="entry name" value="FAS1-like_DH_region"/>
</dbReference>
<dbReference type="EMBL" id="RPFW01000005">
    <property type="protein sequence ID" value="TVZ02425.1"/>
    <property type="molecule type" value="Genomic_DNA"/>
</dbReference>
<accession>A0A6P2BWA2</accession>
<reference evidence="2 3" key="1">
    <citation type="submission" date="2018-11" db="EMBL/GenBank/DDBJ databases">
        <title>Trebonia kvetii gen.nov., sp.nov., a novel acidophilic actinobacterium, and proposal of the new actinobacterial family Treboniaceae fam. nov.</title>
        <authorList>
            <person name="Rapoport D."/>
            <person name="Sagova-Mareckova M."/>
            <person name="Sedlacek I."/>
            <person name="Provaznik J."/>
            <person name="Kralova S."/>
            <person name="Pavlinic D."/>
            <person name="Benes V."/>
            <person name="Kopecky J."/>
        </authorList>
    </citation>
    <scope>NUCLEOTIDE SEQUENCE [LARGE SCALE GENOMIC DNA]</scope>
    <source>
        <strain evidence="2 3">15Tr583</strain>
    </source>
</reference>
<keyword evidence="3" id="KW-1185">Reference proteome</keyword>
<name>A0A6P2BWA2_9ACTN</name>
<comment type="caution">
    <text evidence="2">The sequence shown here is derived from an EMBL/GenBank/DDBJ whole genome shotgun (WGS) entry which is preliminary data.</text>
</comment>
<dbReference type="Pfam" id="PF13452">
    <property type="entry name" value="FAS1_DH_region"/>
    <property type="match status" value="1"/>
</dbReference>
<dbReference type="SUPFAM" id="SSF54637">
    <property type="entry name" value="Thioesterase/thiol ester dehydrase-isomerase"/>
    <property type="match status" value="1"/>
</dbReference>
<dbReference type="Gene3D" id="3.10.129.10">
    <property type="entry name" value="Hotdog Thioesterase"/>
    <property type="match status" value="1"/>
</dbReference>
<dbReference type="AlphaFoldDB" id="A0A6P2BWA2"/>
<proteinExistence type="predicted"/>
<protein>
    <submittedName>
        <fullName evidence="2">Dehydratase</fullName>
    </submittedName>
</protein>
<dbReference type="OrthoDB" id="5415111at2"/>
<dbReference type="InterPro" id="IPR029069">
    <property type="entry name" value="HotDog_dom_sf"/>
</dbReference>
<organism evidence="2 3">
    <name type="scientific">Trebonia kvetii</name>
    <dbReference type="NCBI Taxonomy" id="2480626"/>
    <lineage>
        <taxon>Bacteria</taxon>
        <taxon>Bacillati</taxon>
        <taxon>Actinomycetota</taxon>
        <taxon>Actinomycetes</taxon>
        <taxon>Streptosporangiales</taxon>
        <taxon>Treboniaceae</taxon>
        <taxon>Trebonia</taxon>
    </lineage>
</organism>
<evidence type="ECO:0000259" key="1">
    <source>
        <dbReference type="Pfam" id="PF13452"/>
    </source>
</evidence>
<evidence type="ECO:0000313" key="2">
    <source>
        <dbReference type="EMBL" id="TVZ02425.1"/>
    </source>
</evidence>